<dbReference type="InterPro" id="IPR025943">
    <property type="entry name" value="Sigma_54_int_dom_ATP-bd_2"/>
</dbReference>
<dbReference type="InterPro" id="IPR009057">
    <property type="entry name" value="Homeodomain-like_sf"/>
</dbReference>
<dbReference type="GO" id="GO:0043565">
    <property type="term" value="F:sequence-specific DNA binding"/>
    <property type="evidence" value="ECO:0007669"/>
    <property type="project" value="InterPro"/>
</dbReference>
<dbReference type="SUPFAM" id="SSF46689">
    <property type="entry name" value="Homeodomain-like"/>
    <property type="match status" value="1"/>
</dbReference>
<dbReference type="InterPro" id="IPR002078">
    <property type="entry name" value="Sigma_54_int"/>
</dbReference>
<evidence type="ECO:0000313" key="8">
    <source>
        <dbReference type="EMBL" id="KIC96083.1"/>
    </source>
</evidence>
<dbReference type="Pfam" id="PF02954">
    <property type="entry name" value="HTH_8"/>
    <property type="match status" value="1"/>
</dbReference>
<evidence type="ECO:0000256" key="1">
    <source>
        <dbReference type="ARBA" id="ARBA00022741"/>
    </source>
</evidence>
<dbReference type="PRINTS" id="PR01590">
    <property type="entry name" value="HTHFIS"/>
</dbReference>
<dbReference type="PROSITE" id="PS00675">
    <property type="entry name" value="SIGMA54_INTERACT_1"/>
    <property type="match status" value="1"/>
</dbReference>
<dbReference type="Pfam" id="PF00072">
    <property type="entry name" value="Response_reg"/>
    <property type="match status" value="1"/>
</dbReference>
<dbReference type="InterPro" id="IPR001789">
    <property type="entry name" value="Sig_transdc_resp-reg_receiver"/>
</dbReference>
<gene>
    <name evidence="8" type="ORF">OI18_02640</name>
</gene>
<dbReference type="InterPro" id="IPR027417">
    <property type="entry name" value="P-loop_NTPase"/>
</dbReference>
<keyword evidence="9" id="KW-1185">Reference proteome</keyword>
<feature type="domain" description="Sigma-54 factor interaction" evidence="6">
    <location>
        <begin position="144"/>
        <end position="373"/>
    </location>
</feature>
<keyword evidence="3" id="KW-0805">Transcription regulation</keyword>
<dbReference type="Gene3D" id="3.40.50.300">
    <property type="entry name" value="P-loop containing nucleotide triphosphate hydrolases"/>
    <property type="match status" value="1"/>
</dbReference>
<dbReference type="PROSITE" id="PS50110">
    <property type="entry name" value="RESPONSE_REGULATORY"/>
    <property type="match status" value="1"/>
</dbReference>
<evidence type="ECO:0000259" key="6">
    <source>
        <dbReference type="PROSITE" id="PS50045"/>
    </source>
</evidence>
<dbReference type="EMBL" id="JSVC01000002">
    <property type="protein sequence ID" value="KIC96083.1"/>
    <property type="molecule type" value="Genomic_DNA"/>
</dbReference>
<feature type="modified residue" description="4-aspartylphosphate" evidence="5">
    <location>
        <position position="54"/>
    </location>
</feature>
<dbReference type="SUPFAM" id="SSF52172">
    <property type="entry name" value="CheY-like"/>
    <property type="match status" value="1"/>
</dbReference>
<dbReference type="InterPro" id="IPR025662">
    <property type="entry name" value="Sigma_54_int_dom_ATP-bd_1"/>
</dbReference>
<dbReference type="PROSITE" id="PS50045">
    <property type="entry name" value="SIGMA54_INTERACT_4"/>
    <property type="match status" value="1"/>
</dbReference>
<dbReference type="Pfam" id="PF25601">
    <property type="entry name" value="AAA_lid_14"/>
    <property type="match status" value="1"/>
</dbReference>
<dbReference type="SMART" id="SM00382">
    <property type="entry name" value="AAA"/>
    <property type="match status" value="1"/>
</dbReference>
<dbReference type="Gene3D" id="1.10.8.60">
    <property type="match status" value="1"/>
</dbReference>
<dbReference type="CDD" id="cd00156">
    <property type="entry name" value="REC"/>
    <property type="match status" value="1"/>
</dbReference>
<evidence type="ECO:0000259" key="7">
    <source>
        <dbReference type="PROSITE" id="PS50110"/>
    </source>
</evidence>
<dbReference type="RefSeq" id="WP_039136885.1">
    <property type="nucleotide sequence ID" value="NZ_JSVC01000002.1"/>
</dbReference>
<feature type="domain" description="Response regulatory" evidence="7">
    <location>
        <begin position="5"/>
        <end position="119"/>
    </location>
</feature>
<name>A0A0C1LL67_9BACT</name>
<dbReference type="STRING" id="1349421.OI18_02640"/>
<dbReference type="CDD" id="cd00009">
    <property type="entry name" value="AAA"/>
    <property type="match status" value="1"/>
</dbReference>
<dbReference type="InterPro" id="IPR003593">
    <property type="entry name" value="AAA+_ATPase"/>
</dbReference>
<evidence type="ECO:0000256" key="3">
    <source>
        <dbReference type="ARBA" id="ARBA00023015"/>
    </source>
</evidence>
<dbReference type="Gene3D" id="3.40.50.2300">
    <property type="match status" value="1"/>
</dbReference>
<dbReference type="GO" id="GO:0006355">
    <property type="term" value="P:regulation of DNA-templated transcription"/>
    <property type="evidence" value="ECO:0007669"/>
    <property type="project" value="InterPro"/>
</dbReference>
<accession>A0A0C1LL67</accession>
<protein>
    <submittedName>
        <fullName evidence="8">Chemotaxis protein CheY</fullName>
    </submittedName>
</protein>
<evidence type="ECO:0000256" key="2">
    <source>
        <dbReference type="ARBA" id="ARBA00022840"/>
    </source>
</evidence>
<dbReference type="OrthoDB" id="9767106at2"/>
<dbReference type="PROSITE" id="PS00676">
    <property type="entry name" value="SIGMA54_INTERACT_2"/>
    <property type="match status" value="1"/>
</dbReference>
<keyword evidence="4" id="KW-0804">Transcription</keyword>
<dbReference type="InterPro" id="IPR011006">
    <property type="entry name" value="CheY-like_superfamily"/>
</dbReference>
<dbReference type="Pfam" id="PF00158">
    <property type="entry name" value="Sigma54_activat"/>
    <property type="match status" value="1"/>
</dbReference>
<dbReference type="Proteomes" id="UP000031408">
    <property type="component" value="Unassembled WGS sequence"/>
</dbReference>
<dbReference type="GO" id="GO:0000160">
    <property type="term" value="P:phosphorelay signal transduction system"/>
    <property type="evidence" value="ECO:0007669"/>
    <property type="project" value="InterPro"/>
</dbReference>
<evidence type="ECO:0000256" key="4">
    <source>
        <dbReference type="ARBA" id="ARBA00023163"/>
    </source>
</evidence>
<dbReference type="SUPFAM" id="SSF52540">
    <property type="entry name" value="P-loop containing nucleoside triphosphate hydrolases"/>
    <property type="match status" value="1"/>
</dbReference>
<dbReference type="InterPro" id="IPR002197">
    <property type="entry name" value="HTH_Fis"/>
</dbReference>
<dbReference type="Gene3D" id="1.10.10.60">
    <property type="entry name" value="Homeodomain-like"/>
    <property type="match status" value="1"/>
</dbReference>
<proteinExistence type="predicted"/>
<dbReference type="SMART" id="SM00448">
    <property type="entry name" value="REC"/>
    <property type="match status" value="1"/>
</dbReference>
<evidence type="ECO:0000313" key="9">
    <source>
        <dbReference type="Proteomes" id="UP000031408"/>
    </source>
</evidence>
<dbReference type="GO" id="GO:0005524">
    <property type="term" value="F:ATP binding"/>
    <property type="evidence" value="ECO:0007669"/>
    <property type="project" value="UniProtKB-KW"/>
</dbReference>
<reference evidence="8 9" key="1">
    <citation type="submission" date="2014-11" db="EMBL/GenBank/DDBJ databases">
        <title>Genome sequence of Flavihumibacter solisilvae 3-3.</title>
        <authorList>
            <person name="Zhou G."/>
            <person name="Li M."/>
            <person name="Wang G."/>
        </authorList>
    </citation>
    <scope>NUCLEOTIDE SEQUENCE [LARGE SCALE GENOMIC DNA]</scope>
    <source>
        <strain evidence="8 9">3-3</strain>
    </source>
</reference>
<dbReference type="FunFam" id="3.40.50.300:FF:000006">
    <property type="entry name" value="DNA-binding transcriptional regulator NtrC"/>
    <property type="match status" value="1"/>
</dbReference>
<organism evidence="8 9">
    <name type="scientific">Flavihumibacter solisilvae</name>
    <dbReference type="NCBI Taxonomy" id="1349421"/>
    <lineage>
        <taxon>Bacteria</taxon>
        <taxon>Pseudomonadati</taxon>
        <taxon>Bacteroidota</taxon>
        <taxon>Chitinophagia</taxon>
        <taxon>Chitinophagales</taxon>
        <taxon>Chitinophagaceae</taxon>
        <taxon>Flavihumibacter</taxon>
    </lineage>
</organism>
<dbReference type="AlphaFoldDB" id="A0A0C1LL67"/>
<comment type="caution">
    <text evidence="8">The sequence shown here is derived from an EMBL/GenBank/DDBJ whole genome shotgun (WGS) entry which is preliminary data.</text>
</comment>
<keyword evidence="5" id="KW-0597">Phosphoprotein</keyword>
<dbReference type="PANTHER" id="PTHR32071">
    <property type="entry name" value="TRANSCRIPTIONAL REGULATORY PROTEIN"/>
    <property type="match status" value="1"/>
</dbReference>
<keyword evidence="1" id="KW-0547">Nucleotide-binding</keyword>
<dbReference type="InterPro" id="IPR058031">
    <property type="entry name" value="AAA_lid_NorR"/>
</dbReference>
<dbReference type="PANTHER" id="PTHR32071:SF121">
    <property type="entry name" value="SIGMA L-DEPENDENT TRANSCRIPTIONAL REGULATOR YQIR-RELATED"/>
    <property type="match status" value="1"/>
</dbReference>
<evidence type="ECO:0000256" key="5">
    <source>
        <dbReference type="PROSITE-ProRule" id="PRU00169"/>
    </source>
</evidence>
<sequence length="452" mass="49903">MAASNVLIVDDEEKLRNLLKRIIGLEGFTVFEANNLSQATATLKRNSIDIILCDVKLPDGSGVDFVSEARSKYPGIPVILLTAFGNIPDGVQAMKNGAFDYIVKGDDNEKIIPLLNRADELVALQKKVTSLNNRVGKLHSFETIIGKSEPIRKAIGLAEKVAPTDTTVLLLGETGTGKEVFAQAIHQASKRSKESFVAINCSAFSRELLESEIFGHRAGAFTGAVKDKKGLVEEAAKGTLFLDEIGEMPLELQTKLLRVLENREFIKVGDTKVIKADVRIIAATNRNLEDEVQQGRFREDLFYRLNVFSIGLPSLNERRADIPDLTKHYIAAFSVILNSKISGADAECIRLLKDHNWKGNIRELKNVIERAVILAAGPELTVKDLPADFDKQETRQATGTLSAFDLASVEKLHIQRVLIHTGGNKTEAARLLNIGLTTLYRKIEEYQIQVPH</sequence>
<keyword evidence="2" id="KW-0067">ATP-binding</keyword>